<evidence type="ECO:0000313" key="1">
    <source>
        <dbReference type="EMBL" id="KAI4307428.1"/>
    </source>
</evidence>
<organism evidence="1 2">
    <name type="scientific">Bauhinia variegata</name>
    <name type="common">Purple orchid tree</name>
    <name type="synonym">Phanera variegata</name>
    <dbReference type="NCBI Taxonomy" id="167791"/>
    <lineage>
        <taxon>Eukaryota</taxon>
        <taxon>Viridiplantae</taxon>
        <taxon>Streptophyta</taxon>
        <taxon>Embryophyta</taxon>
        <taxon>Tracheophyta</taxon>
        <taxon>Spermatophyta</taxon>
        <taxon>Magnoliopsida</taxon>
        <taxon>eudicotyledons</taxon>
        <taxon>Gunneridae</taxon>
        <taxon>Pentapetalae</taxon>
        <taxon>rosids</taxon>
        <taxon>fabids</taxon>
        <taxon>Fabales</taxon>
        <taxon>Fabaceae</taxon>
        <taxon>Cercidoideae</taxon>
        <taxon>Cercideae</taxon>
        <taxon>Bauhiniinae</taxon>
        <taxon>Bauhinia</taxon>
    </lineage>
</organism>
<protein>
    <submittedName>
        <fullName evidence="1">Uncharacterized protein</fullName>
    </submittedName>
</protein>
<comment type="caution">
    <text evidence="1">The sequence shown here is derived from an EMBL/GenBank/DDBJ whole genome shotgun (WGS) entry which is preliminary data.</text>
</comment>
<evidence type="ECO:0000313" key="2">
    <source>
        <dbReference type="Proteomes" id="UP000828941"/>
    </source>
</evidence>
<gene>
    <name evidence="1" type="ORF">L6164_030619</name>
</gene>
<keyword evidence="2" id="KW-1185">Reference proteome</keyword>
<sequence>MESPPIPFWLLLYMNQLAHILKDDEGRNIIGSKMPKLRRPSKDSTIGWFKPDGRCKKHPKHRQSPGVCSLCLREKLTQISSTSRKMTTSVASSTSSSVSSLSSCYSTTSASSCASPMHRFRFITEGKSSSSMSIFFPSAKPGLAKSRSLAVLPRRRHDAAAKSNRLVDNNIKSDKKAGFWSKLLHPKGKRKENAKLMHSRSAKERVIVGS</sequence>
<reference evidence="1 2" key="1">
    <citation type="journal article" date="2022" name="DNA Res.">
        <title>Chromosomal-level genome assembly of the orchid tree Bauhinia variegata (Leguminosae; Cercidoideae) supports the allotetraploid origin hypothesis of Bauhinia.</title>
        <authorList>
            <person name="Zhong Y."/>
            <person name="Chen Y."/>
            <person name="Zheng D."/>
            <person name="Pang J."/>
            <person name="Liu Y."/>
            <person name="Luo S."/>
            <person name="Meng S."/>
            <person name="Qian L."/>
            <person name="Wei D."/>
            <person name="Dai S."/>
            <person name="Zhou R."/>
        </authorList>
    </citation>
    <scope>NUCLEOTIDE SEQUENCE [LARGE SCALE GENOMIC DNA]</scope>
    <source>
        <strain evidence="1">BV-YZ2020</strain>
    </source>
</reference>
<dbReference type="Proteomes" id="UP000828941">
    <property type="component" value="Chromosome 12"/>
</dbReference>
<name>A0ACB9LCY1_BAUVA</name>
<proteinExistence type="predicted"/>
<dbReference type="EMBL" id="CM039437">
    <property type="protein sequence ID" value="KAI4307428.1"/>
    <property type="molecule type" value="Genomic_DNA"/>
</dbReference>
<accession>A0ACB9LCY1</accession>